<gene>
    <name evidence="1" type="ORF">F7Q92_17680</name>
</gene>
<reference evidence="1 2" key="1">
    <citation type="submission" date="2019-09" db="EMBL/GenBank/DDBJ databases">
        <title>Draft genome sequences of 48 bacterial type strains from the CCUG.</title>
        <authorList>
            <person name="Tunovic T."/>
            <person name="Pineiro-Iglesias B."/>
            <person name="Unosson C."/>
            <person name="Inganas E."/>
            <person name="Ohlen M."/>
            <person name="Cardew S."/>
            <person name="Jensie-Markopoulos S."/>
            <person name="Salva-Serra F."/>
            <person name="Jaen-Luchoro D."/>
            <person name="Karlsson R."/>
            <person name="Svensson-Stadler L."/>
            <person name="Chun J."/>
            <person name="Moore E."/>
        </authorList>
    </citation>
    <scope>NUCLEOTIDE SEQUENCE [LARGE SCALE GENOMIC DNA]</scope>
    <source>
        <strain evidence="1 2">CCUG 30977</strain>
    </source>
</reference>
<evidence type="ECO:0000313" key="2">
    <source>
        <dbReference type="Proteomes" id="UP000430120"/>
    </source>
</evidence>
<dbReference type="RefSeq" id="WP_170288946.1">
    <property type="nucleotide sequence ID" value="NZ_CP088081.1"/>
</dbReference>
<comment type="caution">
    <text evidence="1">The sequence shown here is derived from an EMBL/GenBank/DDBJ whole genome shotgun (WGS) entry which is preliminary data.</text>
</comment>
<evidence type="ECO:0000313" key="1">
    <source>
        <dbReference type="EMBL" id="KAB0576599.1"/>
    </source>
</evidence>
<sequence length="162" mass="18041">MSRIEPEQMACKAAVAGRPVRGCACRAAARLRTVEAMHPDDLTPPATVTHTLAAGQCLSLQLRRGDRLWLARGRLQARPPAQWLGERLWQPVAVWAEGHQDLVQDAGEWQWQALSAATLRLQRRAPLGARLWGWLVGGWGRLTARWPGRPARAPSPPGTWRR</sequence>
<organism evidence="1 2">
    <name type="scientific">Ideonella dechloratans</name>
    <dbReference type="NCBI Taxonomy" id="36863"/>
    <lineage>
        <taxon>Bacteria</taxon>
        <taxon>Pseudomonadati</taxon>
        <taxon>Pseudomonadota</taxon>
        <taxon>Betaproteobacteria</taxon>
        <taxon>Burkholderiales</taxon>
        <taxon>Sphaerotilaceae</taxon>
        <taxon>Ideonella</taxon>
    </lineage>
</organism>
<dbReference type="AlphaFoldDB" id="A0A643F851"/>
<accession>A0A643F851</accession>
<keyword evidence="2" id="KW-1185">Reference proteome</keyword>
<name>A0A643F851_IDEDE</name>
<dbReference type="Proteomes" id="UP000430120">
    <property type="component" value="Unassembled WGS sequence"/>
</dbReference>
<protein>
    <submittedName>
        <fullName evidence="1">Uncharacterized protein</fullName>
    </submittedName>
</protein>
<proteinExistence type="predicted"/>
<dbReference type="EMBL" id="VZPB01000056">
    <property type="protein sequence ID" value="KAB0576599.1"/>
    <property type="molecule type" value="Genomic_DNA"/>
</dbReference>